<name>A0A370HI08_9HYPH</name>
<evidence type="ECO:0000313" key="2">
    <source>
        <dbReference type="EMBL" id="RDI57837.1"/>
    </source>
</evidence>
<keyword evidence="1" id="KW-0472">Membrane</keyword>
<dbReference type="RefSeq" id="WP_114771071.1">
    <property type="nucleotide sequence ID" value="NZ_QQBB01000006.1"/>
</dbReference>
<sequence length="176" mass="20021">MTDHGHIAARLFRMDESTWERHASPWSVWTRVASLPVLLLAIWSHAWLGPWAVLPVASVILWLWLNPRLFPAPERTDTWSARATFGERVWLSRGQVPIPSHHARMAQILSGLSAAGFAVALVGAVMNNLILTVSGGLASWLAKMWFCDRMVWLYDDMKDKHRPYAGWLRTGKKEVR</sequence>
<keyword evidence="1" id="KW-1133">Transmembrane helix</keyword>
<protein>
    <submittedName>
        <fullName evidence="2">Uncharacterized protein</fullName>
    </submittedName>
</protein>
<proteinExistence type="predicted"/>
<accession>A0A370HI08</accession>
<feature type="transmembrane region" description="Helical" evidence="1">
    <location>
        <begin position="108"/>
        <end position="131"/>
    </location>
</feature>
<dbReference type="EMBL" id="QQBB01000006">
    <property type="protein sequence ID" value="RDI57837.1"/>
    <property type="molecule type" value="Genomic_DNA"/>
</dbReference>
<keyword evidence="1" id="KW-0812">Transmembrane</keyword>
<dbReference type="Proteomes" id="UP000254925">
    <property type="component" value="Unassembled WGS sequence"/>
</dbReference>
<gene>
    <name evidence="2" type="ORF">DES45_106151</name>
</gene>
<dbReference type="AlphaFoldDB" id="A0A370HI08"/>
<feature type="transmembrane region" description="Helical" evidence="1">
    <location>
        <begin position="37"/>
        <end position="65"/>
    </location>
</feature>
<reference evidence="2 3" key="1">
    <citation type="submission" date="2018-07" db="EMBL/GenBank/DDBJ databases">
        <title>Genomic Encyclopedia of Type Strains, Phase IV (KMG-IV): sequencing the most valuable type-strain genomes for metagenomic binning, comparative biology and taxonomic classification.</title>
        <authorList>
            <person name="Goeker M."/>
        </authorList>
    </citation>
    <scope>NUCLEOTIDE SEQUENCE [LARGE SCALE GENOMIC DNA]</scope>
    <source>
        <strain evidence="2 3">DSM 14364</strain>
    </source>
</reference>
<dbReference type="OrthoDB" id="1442233at2"/>
<organism evidence="2 3">
    <name type="scientific">Microvirga subterranea</name>
    <dbReference type="NCBI Taxonomy" id="186651"/>
    <lineage>
        <taxon>Bacteria</taxon>
        <taxon>Pseudomonadati</taxon>
        <taxon>Pseudomonadota</taxon>
        <taxon>Alphaproteobacteria</taxon>
        <taxon>Hyphomicrobiales</taxon>
        <taxon>Methylobacteriaceae</taxon>
        <taxon>Microvirga</taxon>
    </lineage>
</organism>
<comment type="caution">
    <text evidence="2">The sequence shown here is derived from an EMBL/GenBank/DDBJ whole genome shotgun (WGS) entry which is preliminary data.</text>
</comment>
<dbReference type="Pfam" id="PF20358">
    <property type="entry name" value="DUF6653"/>
    <property type="match status" value="1"/>
</dbReference>
<evidence type="ECO:0000256" key="1">
    <source>
        <dbReference type="SAM" id="Phobius"/>
    </source>
</evidence>
<dbReference type="InterPro" id="IPR046595">
    <property type="entry name" value="DUF6653"/>
</dbReference>
<keyword evidence="3" id="KW-1185">Reference proteome</keyword>
<evidence type="ECO:0000313" key="3">
    <source>
        <dbReference type="Proteomes" id="UP000254925"/>
    </source>
</evidence>